<proteinExistence type="predicted"/>
<dbReference type="GO" id="GO:0005886">
    <property type="term" value="C:plasma membrane"/>
    <property type="evidence" value="ECO:0007669"/>
    <property type="project" value="TreeGrafter"/>
</dbReference>
<reference evidence="9" key="1">
    <citation type="submission" date="2025-08" db="UniProtKB">
        <authorList>
            <consortium name="RefSeq"/>
        </authorList>
    </citation>
    <scope>IDENTIFICATION</scope>
    <source>
        <tissue evidence="9">Gonads</tissue>
    </source>
</reference>
<feature type="transmembrane region" description="Helical" evidence="6">
    <location>
        <begin position="55"/>
        <end position="74"/>
    </location>
</feature>
<gene>
    <name evidence="9" type="primary">LOC106162366</name>
</gene>
<dbReference type="OrthoDB" id="10266980at2759"/>
<dbReference type="GeneID" id="106162366"/>
<organism evidence="8 9">
    <name type="scientific">Lingula anatina</name>
    <name type="common">Brachiopod</name>
    <name type="synonym">Lingula unguis</name>
    <dbReference type="NCBI Taxonomy" id="7574"/>
    <lineage>
        <taxon>Eukaryota</taxon>
        <taxon>Metazoa</taxon>
        <taxon>Spiralia</taxon>
        <taxon>Lophotrochozoa</taxon>
        <taxon>Brachiopoda</taxon>
        <taxon>Linguliformea</taxon>
        <taxon>Lingulata</taxon>
        <taxon>Lingulida</taxon>
        <taxon>Linguloidea</taxon>
        <taxon>Lingulidae</taxon>
        <taxon>Lingula</taxon>
    </lineage>
</organism>
<keyword evidence="3 6" id="KW-1133">Transmembrane helix</keyword>
<dbReference type="Proteomes" id="UP000085678">
    <property type="component" value="Unplaced"/>
</dbReference>
<feature type="transmembrane region" description="Helical" evidence="6">
    <location>
        <begin position="173"/>
        <end position="195"/>
    </location>
</feature>
<dbReference type="GO" id="GO:0071709">
    <property type="term" value="P:membrane assembly"/>
    <property type="evidence" value="ECO:0007669"/>
    <property type="project" value="TreeGrafter"/>
</dbReference>
<comment type="subcellular location">
    <subcellularLocation>
        <location evidence="1">Membrane</location>
        <topology evidence="1">Multi-pass membrane protein</topology>
    </subcellularLocation>
</comment>
<evidence type="ECO:0000259" key="7">
    <source>
        <dbReference type="PROSITE" id="PS50922"/>
    </source>
</evidence>
<protein>
    <submittedName>
        <fullName evidence="9">TLC domain-containing protein 2-like</fullName>
    </submittedName>
</protein>
<sequence>MDSESYGEELIWKAKAVAAICPLSCLFFTAVNILVKSHFTPQKCATFPGRWRMFVTSWVHAVICAVAALTIILTEEEWMGDSDRGFYLHLMSSGYFIYDTVFKYTSSEKLGSFEMYAHHILSIFFITVSQFPPCGRISTYSPWDYLCEVANVFLHGRKIIVMLGLRESVLYKWLTVLFFASFTVFRFIPQILVFVMMNVDYWSTSRLSLFCYLIAIPQQLLLVVIGTHVAYNIIRRSALYARKVAPHDNSEKKMHKTAQKRNQ</sequence>
<dbReference type="PANTHER" id="PTHR13439:SF4">
    <property type="entry name" value="TLC DOMAIN-CONTAINING PROTEIN"/>
    <property type="match status" value="1"/>
</dbReference>
<dbReference type="GO" id="GO:0097035">
    <property type="term" value="P:regulation of membrane lipid distribution"/>
    <property type="evidence" value="ECO:0007669"/>
    <property type="project" value="TreeGrafter"/>
</dbReference>
<dbReference type="AlphaFoldDB" id="A0A1S3IB67"/>
<feature type="domain" description="TLC" evidence="7">
    <location>
        <begin position="46"/>
        <end position="238"/>
    </location>
</feature>
<dbReference type="PROSITE" id="PS50922">
    <property type="entry name" value="TLC"/>
    <property type="match status" value="1"/>
</dbReference>
<keyword evidence="8" id="KW-1185">Reference proteome</keyword>
<dbReference type="KEGG" id="lak:106162366"/>
<keyword evidence="2 5" id="KW-0812">Transmembrane</keyword>
<dbReference type="InterPro" id="IPR050846">
    <property type="entry name" value="TLCD"/>
</dbReference>
<evidence type="ECO:0000313" key="9">
    <source>
        <dbReference type="RefSeq" id="XP_013395096.1"/>
    </source>
</evidence>
<keyword evidence="4 5" id="KW-0472">Membrane</keyword>
<feature type="transmembrane region" description="Helical" evidence="6">
    <location>
        <begin position="16"/>
        <end position="35"/>
    </location>
</feature>
<evidence type="ECO:0000256" key="5">
    <source>
        <dbReference type="PROSITE-ProRule" id="PRU00205"/>
    </source>
</evidence>
<dbReference type="SMART" id="SM00724">
    <property type="entry name" value="TLC"/>
    <property type="match status" value="1"/>
</dbReference>
<name>A0A1S3IB67_LINAN</name>
<dbReference type="InParanoid" id="A0A1S3IB67"/>
<dbReference type="Pfam" id="PF03798">
    <property type="entry name" value="TRAM_LAG1_CLN8"/>
    <property type="match status" value="1"/>
</dbReference>
<evidence type="ECO:0000256" key="1">
    <source>
        <dbReference type="ARBA" id="ARBA00004141"/>
    </source>
</evidence>
<evidence type="ECO:0000256" key="3">
    <source>
        <dbReference type="ARBA" id="ARBA00022989"/>
    </source>
</evidence>
<dbReference type="RefSeq" id="XP_013395096.1">
    <property type="nucleotide sequence ID" value="XM_013539642.1"/>
</dbReference>
<dbReference type="GO" id="GO:0055091">
    <property type="term" value="P:phospholipid homeostasis"/>
    <property type="evidence" value="ECO:0007669"/>
    <property type="project" value="TreeGrafter"/>
</dbReference>
<accession>A0A1S3IB67</accession>
<dbReference type="PANTHER" id="PTHR13439">
    <property type="entry name" value="CT120 PROTEIN"/>
    <property type="match status" value="1"/>
</dbReference>
<evidence type="ECO:0000256" key="6">
    <source>
        <dbReference type="SAM" id="Phobius"/>
    </source>
</evidence>
<evidence type="ECO:0000256" key="2">
    <source>
        <dbReference type="ARBA" id="ARBA00022692"/>
    </source>
</evidence>
<evidence type="ECO:0000313" key="8">
    <source>
        <dbReference type="Proteomes" id="UP000085678"/>
    </source>
</evidence>
<dbReference type="GO" id="GO:0007009">
    <property type="term" value="P:plasma membrane organization"/>
    <property type="evidence" value="ECO:0007669"/>
    <property type="project" value="TreeGrafter"/>
</dbReference>
<dbReference type="InterPro" id="IPR006634">
    <property type="entry name" value="TLC-dom"/>
</dbReference>
<evidence type="ECO:0000256" key="4">
    <source>
        <dbReference type="ARBA" id="ARBA00023136"/>
    </source>
</evidence>
<feature type="transmembrane region" description="Helical" evidence="6">
    <location>
        <begin position="207"/>
        <end position="234"/>
    </location>
</feature>